<sequence length="181" mass="20154">MRIFIIFVIFIVSACNENGSEQAAVPASSLLSEVDTPPSVTEVQEENSLTEVQGQTTAGLKGTDDNANGIRDDIDQLIEQKFSYSPEIKRAAEQEARALQHFMEVNTKEEALKAAEQIARATSCTFKILSDPIRDYEKRQALSKELEAWTTNTKERLSKYLESSQLIGGAYFMQPVEPVCD</sequence>
<organism evidence="1 2">
    <name type="scientific">Candidatus Thiomargarita nelsonii</name>
    <dbReference type="NCBI Taxonomy" id="1003181"/>
    <lineage>
        <taxon>Bacteria</taxon>
        <taxon>Pseudomonadati</taxon>
        <taxon>Pseudomonadota</taxon>
        <taxon>Gammaproteobacteria</taxon>
        <taxon>Thiotrichales</taxon>
        <taxon>Thiotrichaceae</taxon>
        <taxon>Thiomargarita</taxon>
    </lineage>
</organism>
<reference evidence="1 2" key="1">
    <citation type="submission" date="2016-05" db="EMBL/GenBank/DDBJ databases">
        <title>Single-cell genome of chain-forming Candidatus Thiomargarita nelsonii and comparison to other large sulfur-oxidizing bacteria.</title>
        <authorList>
            <person name="Winkel M."/>
            <person name="Salman V."/>
            <person name="Woyke T."/>
            <person name="Schulz-Vogt H."/>
            <person name="Richter M."/>
            <person name="Flood B."/>
            <person name="Bailey J."/>
            <person name="Amann R."/>
            <person name="Mussmann M."/>
        </authorList>
    </citation>
    <scope>NUCLEOTIDE SEQUENCE [LARGE SCALE GENOMIC DNA]</scope>
    <source>
        <strain evidence="1 2">THI036</strain>
    </source>
</reference>
<name>A0A176RTE0_9GAMM</name>
<dbReference type="EMBL" id="LUTY01002992">
    <property type="protein sequence ID" value="OAD18997.1"/>
    <property type="molecule type" value="Genomic_DNA"/>
</dbReference>
<gene>
    <name evidence="1" type="ORF">THIOM_005393</name>
</gene>
<accession>A0A176RTE0</accession>
<dbReference type="Proteomes" id="UP000076962">
    <property type="component" value="Unassembled WGS sequence"/>
</dbReference>
<evidence type="ECO:0000313" key="1">
    <source>
        <dbReference type="EMBL" id="OAD18997.1"/>
    </source>
</evidence>
<protein>
    <submittedName>
        <fullName evidence="1">Chromosome segregation ATPase</fullName>
    </submittedName>
</protein>
<proteinExistence type="predicted"/>
<comment type="caution">
    <text evidence="1">The sequence shown here is derived from an EMBL/GenBank/DDBJ whole genome shotgun (WGS) entry which is preliminary data.</text>
</comment>
<evidence type="ECO:0000313" key="2">
    <source>
        <dbReference type="Proteomes" id="UP000076962"/>
    </source>
</evidence>
<dbReference type="PROSITE" id="PS51257">
    <property type="entry name" value="PROKAR_LIPOPROTEIN"/>
    <property type="match status" value="1"/>
</dbReference>
<keyword evidence="2" id="KW-1185">Reference proteome</keyword>
<dbReference type="AlphaFoldDB" id="A0A176RTE0"/>